<keyword evidence="12 15" id="KW-0511">Multifunctional enzyme</keyword>
<keyword evidence="11 15" id="KW-0238">DNA-binding</keyword>
<evidence type="ECO:0000256" key="15">
    <source>
        <dbReference type="HAMAP-Rule" id="MF_00325"/>
    </source>
</evidence>
<feature type="compositionally biased region" description="Polar residues" evidence="16">
    <location>
        <begin position="117"/>
        <end position="126"/>
    </location>
</feature>
<feature type="compositionally biased region" description="Polar residues" evidence="16">
    <location>
        <begin position="50"/>
        <end position="59"/>
    </location>
</feature>
<gene>
    <name evidence="18" type="primary">hys2</name>
    <name evidence="15" type="synonym">polB</name>
    <name evidence="18" type="ORF">SVXNc_0002</name>
</gene>
<keyword evidence="5 15" id="KW-0548">Nucleotidyltransferase</keyword>
<evidence type="ECO:0000256" key="9">
    <source>
        <dbReference type="ARBA" id="ARBA00022839"/>
    </source>
</evidence>
<dbReference type="InterPro" id="IPR029052">
    <property type="entry name" value="Metallo-depent_PP-like"/>
</dbReference>
<evidence type="ECO:0000256" key="10">
    <source>
        <dbReference type="ARBA" id="ARBA00022932"/>
    </source>
</evidence>
<organism evidence="18 19">
    <name type="scientific">Candidatus Nanohalococcus occultus</name>
    <dbReference type="NCBI Taxonomy" id="2978047"/>
    <lineage>
        <taxon>Archaea</taxon>
        <taxon>Candidatus Nanohalarchaeota</taxon>
        <taxon>Candidatus Nanohalarchaeota incertae sedis</taxon>
        <taxon>Candidatus Nanohalococcus</taxon>
    </lineage>
</organism>
<dbReference type="InterPro" id="IPR024826">
    <property type="entry name" value="DNA_pol_delta/II_ssu"/>
</dbReference>
<evidence type="ECO:0000256" key="6">
    <source>
        <dbReference type="ARBA" id="ARBA00022705"/>
    </source>
</evidence>
<evidence type="ECO:0000256" key="2">
    <source>
        <dbReference type="ARBA" id="ARBA00006035"/>
    </source>
</evidence>
<reference evidence="18 19" key="1">
    <citation type="submission" date="2022-09" db="EMBL/GenBank/DDBJ databases">
        <title>Xylan utilization by haloarchaea-nanohaloarchaea associations.</title>
        <authorList>
            <person name="Yakimov M."/>
        </authorList>
    </citation>
    <scope>NUCLEOTIDE SEQUENCE [LARGE SCALE GENOMIC DNA]</scope>
    <source>
        <strain evidence="18 19">SVXNc</strain>
    </source>
</reference>
<dbReference type="EC" id="3.1.11.1" evidence="15"/>
<sequence length="536" mass="60590">MNEKAVKKLTQKGCIVEKDAAESLTENDLEAIERLDTPPMVLSEKMLDSLRTTNGSSNKTEVEDTQQMEETEEEPEELNYTGEGSEETEKDQGAPESLEDDEENGTDESDESGSGSKFSASKTVTIKDSGRRDRLKTKVEVLDRADVSKEEKDVPEFLANYNDRYKKLKKLLMRRRELQSAVSIKNLERRDEGDQVAFIGMVNRKYSTKSGKYMVSLEDKTGEYRALVDERDGERIVPDEIIGIRGSMGDGIVFANSVIRPDLPIPDGVNTTEQEVKAAYISDLHLGSEDTLYERFDRFAEWLNSEDASKIGYLVIAGDVVEGVGTYPGQEDELEVTDIYKQYNLFEDWVDKLPDDIQVIVGPGNHDIVRLAEPQPAFDGDAFDRIHTYDNVHLVQNPQKVRLHGIESKGILNLMYHGYSFDDHVDQIQDLREKAYDEPYHVMIDLLKRRHLAPTYGSNLMSPEGKDTLVIDEKPDIMVSGHFHSHSAESYKGTNVIASSSFQAQTDFQRRVGHVPDPGKVTVVNYKTRDTRVIQF</sequence>
<evidence type="ECO:0000259" key="17">
    <source>
        <dbReference type="Pfam" id="PF04042"/>
    </source>
</evidence>
<keyword evidence="10 15" id="KW-0239">DNA-directed DNA polymerase</keyword>
<feature type="compositionally biased region" description="Acidic residues" evidence="16">
    <location>
        <begin position="63"/>
        <end position="77"/>
    </location>
</feature>
<evidence type="ECO:0000256" key="13">
    <source>
        <dbReference type="ARBA" id="ARBA00024817"/>
    </source>
</evidence>
<evidence type="ECO:0000256" key="5">
    <source>
        <dbReference type="ARBA" id="ARBA00022695"/>
    </source>
</evidence>
<evidence type="ECO:0000256" key="8">
    <source>
        <dbReference type="ARBA" id="ARBA00022801"/>
    </source>
</evidence>
<dbReference type="GeneID" id="90589437"/>
<dbReference type="EMBL" id="CP104395">
    <property type="protein sequence ID" value="WEL19035.1"/>
    <property type="molecule type" value="Genomic_DNA"/>
</dbReference>
<keyword evidence="6 15" id="KW-0235">DNA replication</keyword>
<dbReference type="GO" id="GO:0003887">
    <property type="term" value="F:DNA-directed DNA polymerase activity"/>
    <property type="evidence" value="ECO:0007669"/>
    <property type="project" value="UniProtKB-EC"/>
</dbReference>
<dbReference type="Proteomes" id="UP001218034">
    <property type="component" value="Chromosome"/>
</dbReference>
<keyword evidence="7 15" id="KW-0540">Nuclease</keyword>
<comment type="function">
    <text evidence="13 15">Possesses two activities: a DNA synthesis (polymerase) and an exonucleolytic activity that degrades single-stranded DNA in the 3' to 5' direction. Has a template-primer preference which is characteristic of a replicative DNA polymerase.</text>
</comment>
<keyword evidence="8 15" id="KW-0378">Hydrolase</keyword>
<dbReference type="PANTHER" id="PTHR10416">
    <property type="entry name" value="DNA POLYMERASE DELTA SUBUNIT 2"/>
    <property type="match status" value="1"/>
</dbReference>
<dbReference type="HAMAP" id="MF_00325">
    <property type="entry name" value="DNApol_II_A_arch"/>
    <property type="match status" value="1"/>
</dbReference>
<accession>A0ABY8CG65</accession>
<name>A0ABY8CG65_9ARCH</name>
<evidence type="ECO:0000256" key="7">
    <source>
        <dbReference type="ARBA" id="ARBA00022722"/>
    </source>
</evidence>
<keyword evidence="4 15" id="KW-0808">Transferase</keyword>
<dbReference type="Pfam" id="PF04042">
    <property type="entry name" value="DNA_pol_E_B"/>
    <property type="match status" value="1"/>
</dbReference>
<comment type="catalytic activity">
    <reaction evidence="14 15">
        <text>DNA(n) + a 2'-deoxyribonucleoside 5'-triphosphate = DNA(n+1) + diphosphate</text>
        <dbReference type="Rhea" id="RHEA:22508"/>
        <dbReference type="Rhea" id="RHEA-COMP:17339"/>
        <dbReference type="Rhea" id="RHEA-COMP:17340"/>
        <dbReference type="ChEBI" id="CHEBI:33019"/>
        <dbReference type="ChEBI" id="CHEBI:61560"/>
        <dbReference type="ChEBI" id="CHEBI:173112"/>
        <dbReference type="EC" id="2.7.7.7"/>
    </reaction>
</comment>
<dbReference type="RefSeq" id="WP_347721908.1">
    <property type="nucleotide sequence ID" value="NZ_CP104395.1"/>
</dbReference>
<keyword evidence="9 15" id="KW-0269">Exonuclease</keyword>
<dbReference type="PANTHER" id="PTHR10416:SF0">
    <property type="entry name" value="DNA POLYMERASE DELTA SUBUNIT 2"/>
    <property type="match status" value="1"/>
</dbReference>
<comment type="subunit">
    <text evidence="3 15">Heterodimer of a large subunit and a small subunit.</text>
</comment>
<evidence type="ECO:0000256" key="4">
    <source>
        <dbReference type="ARBA" id="ARBA00022679"/>
    </source>
</evidence>
<protein>
    <recommendedName>
        <fullName evidence="15">DNA polymerase II small subunit</fullName>
        <shortName evidence="15">Pol II</shortName>
        <ecNumber evidence="15">2.7.7.7</ecNumber>
    </recommendedName>
    <alternativeName>
        <fullName evidence="15">Exodeoxyribonuclease small subunit</fullName>
        <ecNumber evidence="15">3.1.11.1</ecNumber>
    </alternativeName>
</protein>
<comment type="similarity">
    <text evidence="2 15">Belongs to the DNA polymerase delta/II small subunit family.</text>
</comment>
<feature type="domain" description="DNA polymerase alpha/delta/epsilon subunit B" evidence="17">
    <location>
        <begin position="280"/>
        <end position="482"/>
    </location>
</feature>
<evidence type="ECO:0000256" key="3">
    <source>
        <dbReference type="ARBA" id="ARBA00011315"/>
    </source>
</evidence>
<dbReference type="InterPro" id="IPR011149">
    <property type="entry name" value="Pol2_small_arc"/>
</dbReference>
<proteinExistence type="inferred from homology"/>
<evidence type="ECO:0000256" key="1">
    <source>
        <dbReference type="ARBA" id="ARBA00000563"/>
    </source>
</evidence>
<dbReference type="SUPFAM" id="SSF56300">
    <property type="entry name" value="Metallo-dependent phosphatases"/>
    <property type="match status" value="1"/>
</dbReference>
<evidence type="ECO:0000256" key="16">
    <source>
        <dbReference type="SAM" id="MobiDB-lite"/>
    </source>
</evidence>
<dbReference type="EC" id="2.7.7.7" evidence="15"/>
<keyword evidence="19" id="KW-1185">Reference proteome</keyword>
<evidence type="ECO:0000256" key="14">
    <source>
        <dbReference type="ARBA" id="ARBA00049244"/>
    </source>
</evidence>
<dbReference type="Gene3D" id="3.60.21.50">
    <property type="match status" value="1"/>
</dbReference>
<evidence type="ECO:0000256" key="11">
    <source>
        <dbReference type="ARBA" id="ARBA00023125"/>
    </source>
</evidence>
<dbReference type="InterPro" id="IPR007185">
    <property type="entry name" value="DNA_pol_a/d/e_bsu"/>
</dbReference>
<feature type="region of interest" description="Disordered" evidence="16">
    <location>
        <begin position="24"/>
        <end position="133"/>
    </location>
</feature>
<evidence type="ECO:0000313" key="19">
    <source>
        <dbReference type="Proteomes" id="UP001218034"/>
    </source>
</evidence>
<dbReference type="PIRSF" id="PIRSF000803">
    <property type="entry name" value="Arc_Pol2_small"/>
    <property type="match status" value="1"/>
</dbReference>
<feature type="compositionally biased region" description="Acidic residues" evidence="16">
    <location>
        <begin position="97"/>
        <end position="111"/>
    </location>
</feature>
<comment type="catalytic activity">
    <reaction evidence="1 15">
        <text>Exonucleolytic cleavage in the 3'- to 5'-direction to yield nucleoside 5'-phosphates.</text>
        <dbReference type="EC" id="3.1.11.1"/>
    </reaction>
</comment>
<evidence type="ECO:0000256" key="12">
    <source>
        <dbReference type="ARBA" id="ARBA00023268"/>
    </source>
</evidence>
<evidence type="ECO:0000313" key="18">
    <source>
        <dbReference type="EMBL" id="WEL19035.1"/>
    </source>
</evidence>